<dbReference type="Gene3D" id="3.30.160.60">
    <property type="entry name" value="Classic Zinc Finger"/>
    <property type="match status" value="2"/>
</dbReference>
<dbReference type="InterPro" id="IPR019622">
    <property type="entry name" value="Rrn9_dom"/>
</dbReference>
<feature type="region of interest" description="Disordered" evidence="2">
    <location>
        <begin position="276"/>
        <end position="401"/>
    </location>
</feature>
<feature type="region of interest" description="Disordered" evidence="2">
    <location>
        <begin position="701"/>
        <end position="728"/>
    </location>
</feature>
<evidence type="ECO:0000313" key="5">
    <source>
        <dbReference type="Proteomes" id="UP001302126"/>
    </source>
</evidence>
<keyword evidence="1" id="KW-0479">Metal-binding</keyword>
<feature type="compositionally biased region" description="Polar residues" evidence="2">
    <location>
        <begin position="589"/>
        <end position="606"/>
    </location>
</feature>
<dbReference type="InterPro" id="IPR013087">
    <property type="entry name" value="Znf_C2H2_type"/>
</dbReference>
<feature type="compositionally biased region" description="Polar residues" evidence="2">
    <location>
        <begin position="194"/>
        <end position="207"/>
    </location>
</feature>
<feature type="compositionally biased region" description="Basic and acidic residues" evidence="2">
    <location>
        <begin position="579"/>
        <end position="588"/>
    </location>
</feature>
<gene>
    <name evidence="4" type="ORF">QBC35DRAFT_486278</name>
</gene>
<feature type="compositionally biased region" description="Acidic residues" evidence="2">
    <location>
        <begin position="282"/>
        <end position="300"/>
    </location>
</feature>
<feature type="domain" description="C2H2-type" evidence="3">
    <location>
        <begin position="640"/>
        <end position="668"/>
    </location>
</feature>
<feature type="region of interest" description="Disordered" evidence="2">
    <location>
        <begin position="1"/>
        <end position="43"/>
    </location>
</feature>
<feature type="region of interest" description="Disordered" evidence="2">
    <location>
        <begin position="661"/>
        <end position="682"/>
    </location>
</feature>
<sequence length="728" mass="82052">MASSQPKDPHEEWNKTTEEINALSDSELHETRPNRWRGNPSTWKGWTNNDRKTWTSLDNLRRQDLSVHLYNAYGLKKRFRAGPEYGEEEDVDRNWDPNKLWTAWPVGADEVPDDDLLPRTVDEDDKFTFRRQDPETTHFAGTNLEGEVSALILRAAKEKFLRREYLHPTKERSTETSASLQEHDQQHGGHLMQSIEQDSQHLATSGIDTGHETNDTNATAPVARRSKSTVEPHFTPVLSADDDRNYALTRPAARKVMQNLDNTLMVLHNARLAGLKDLDESGHEDENEDMETKEEEQEENAVERARKRASSTLSEPDEPQRNRTGRPKKYIRQEGETEQEFLIRVAKARKQRKPRFGPDGELLDTKPKPRGRPRSRGRSRSASTSRSSSTSSSVRDRQVARMSRWGVRDWKAVLGAAALASFPPEVIARATQRCATLFQEEMSMHTLPEQPVTSDKPAVRTALYRPGMPLPSSSDEESSDEQQKETAQWRTISRQPSVFTTVSPEPAVSTPTPRKKARTDSRSSRPATPGIYGAGPKNPCPYPDCPRHKEAFTRRNNLTRHIQVVHGGITPQTDDEGGGNERDHHQRTTIDPSSAGETSPEPTQKSAAVRTPSRRSGTPAPPGSGAGTGGGKRSHLCSYPDCPRAINGFPRKTNLTRHIKLVHSGPRENDDEDGGDVDSMDEMLGGAHRDWFLQPIKIRRGWRGPDVSQRQKRGRKRRRDDEESVDLD</sequence>
<feature type="domain" description="C2H2-type" evidence="3">
    <location>
        <begin position="543"/>
        <end position="571"/>
    </location>
</feature>
<organism evidence="4 5">
    <name type="scientific">Podospora australis</name>
    <dbReference type="NCBI Taxonomy" id="1536484"/>
    <lineage>
        <taxon>Eukaryota</taxon>
        <taxon>Fungi</taxon>
        <taxon>Dikarya</taxon>
        <taxon>Ascomycota</taxon>
        <taxon>Pezizomycotina</taxon>
        <taxon>Sordariomycetes</taxon>
        <taxon>Sordariomycetidae</taxon>
        <taxon>Sordariales</taxon>
        <taxon>Podosporaceae</taxon>
        <taxon>Podospora</taxon>
    </lineage>
</organism>
<accession>A0AAN6X0U2</accession>
<keyword evidence="1" id="KW-0863">Zinc-finger</keyword>
<evidence type="ECO:0000259" key="3">
    <source>
        <dbReference type="PROSITE" id="PS50157"/>
    </source>
</evidence>
<comment type="caution">
    <text evidence="4">The sequence shown here is derived from an EMBL/GenBank/DDBJ whole genome shotgun (WGS) entry which is preliminary data.</text>
</comment>
<evidence type="ECO:0000313" key="4">
    <source>
        <dbReference type="EMBL" id="KAK4191899.1"/>
    </source>
</evidence>
<dbReference type="GO" id="GO:0008270">
    <property type="term" value="F:zinc ion binding"/>
    <property type="evidence" value="ECO:0007669"/>
    <property type="project" value="UniProtKB-KW"/>
</dbReference>
<feature type="compositionally biased region" description="Low complexity" evidence="2">
    <location>
        <begin position="380"/>
        <end position="393"/>
    </location>
</feature>
<reference evidence="4" key="1">
    <citation type="journal article" date="2023" name="Mol. Phylogenet. Evol.">
        <title>Genome-scale phylogeny and comparative genomics of the fungal order Sordariales.</title>
        <authorList>
            <person name="Hensen N."/>
            <person name="Bonometti L."/>
            <person name="Westerberg I."/>
            <person name="Brannstrom I.O."/>
            <person name="Guillou S."/>
            <person name="Cros-Aarteil S."/>
            <person name="Calhoun S."/>
            <person name="Haridas S."/>
            <person name="Kuo A."/>
            <person name="Mondo S."/>
            <person name="Pangilinan J."/>
            <person name="Riley R."/>
            <person name="LaButti K."/>
            <person name="Andreopoulos B."/>
            <person name="Lipzen A."/>
            <person name="Chen C."/>
            <person name="Yan M."/>
            <person name="Daum C."/>
            <person name="Ng V."/>
            <person name="Clum A."/>
            <person name="Steindorff A."/>
            <person name="Ohm R.A."/>
            <person name="Martin F."/>
            <person name="Silar P."/>
            <person name="Natvig D.O."/>
            <person name="Lalanne C."/>
            <person name="Gautier V."/>
            <person name="Ament-Velasquez S.L."/>
            <person name="Kruys A."/>
            <person name="Hutchinson M.I."/>
            <person name="Powell A.J."/>
            <person name="Barry K."/>
            <person name="Miller A.N."/>
            <person name="Grigoriev I.V."/>
            <person name="Debuchy R."/>
            <person name="Gladieux P."/>
            <person name="Hiltunen Thoren M."/>
            <person name="Johannesson H."/>
        </authorList>
    </citation>
    <scope>NUCLEOTIDE SEQUENCE</scope>
    <source>
        <strain evidence="4">PSN309</strain>
    </source>
</reference>
<feature type="compositionally biased region" description="Acidic residues" evidence="2">
    <location>
        <begin position="669"/>
        <end position="681"/>
    </location>
</feature>
<proteinExistence type="predicted"/>
<feature type="region of interest" description="Disordered" evidence="2">
    <location>
        <begin position="560"/>
        <end position="635"/>
    </location>
</feature>
<name>A0AAN6X0U2_9PEZI</name>
<feature type="compositionally biased region" description="Basic and acidic residues" evidence="2">
    <location>
        <begin position="164"/>
        <end position="174"/>
    </location>
</feature>
<dbReference type="SMART" id="SM00355">
    <property type="entry name" value="ZnF_C2H2"/>
    <property type="match status" value="2"/>
</dbReference>
<dbReference type="Proteomes" id="UP001302126">
    <property type="component" value="Unassembled WGS sequence"/>
</dbReference>
<dbReference type="InterPro" id="IPR059095">
    <property type="entry name" value="Znf_C2H2_17_2nd"/>
</dbReference>
<reference evidence="4" key="2">
    <citation type="submission" date="2023-05" db="EMBL/GenBank/DDBJ databases">
        <authorList>
            <consortium name="Lawrence Berkeley National Laboratory"/>
            <person name="Steindorff A."/>
            <person name="Hensen N."/>
            <person name="Bonometti L."/>
            <person name="Westerberg I."/>
            <person name="Brannstrom I.O."/>
            <person name="Guillou S."/>
            <person name="Cros-Aarteil S."/>
            <person name="Calhoun S."/>
            <person name="Haridas S."/>
            <person name="Kuo A."/>
            <person name="Mondo S."/>
            <person name="Pangilinan J."/>
            <person name="Riley R."/>
            <person name="Labutti K."/>
            <person name="Andreopoulos B."/>
            <person name="Lipzen A."/>
            <person name="Chen C."/>
            <person name="Yanf M."/>
            <person name="Daum C."/>
            <person name="Ng V."/>
            <person name="Clum A."/>
            <person name="Ohm R."/>
            <person name="Martin F."/>
            <person name="Silar P."/>
            <person name="Natvig D."/>
            <person name="Lalanne C."/>
            <person name="Gautier V."/>
            <person name="Ament-Velasquez S.L."/>
            <person name="Kruys A."/>
            <person name="Hutchinson M.I."/>
            <person name="Powell A.J."/>
            <person name="Barry K."/>
            <person name="Miller A.N."/>
            <person name="Grigoriev I.V."/>
            <person name="Debuchy R."/>
            <person name="Gladieux P."/>
            <person name="Thoren M.H."/>
            <person name="Johannesson H."/>
        </authorList>
    </citation>
    <scope>NUCLEOTIDE SEQUENCE</scope>
    <source>
        <strain evidence="4">PSN309</strain>
    </source>
</reference>
<dbReference type="Pfam" id="PF10680">
    <property type="entry name" value="RRN9"/>
    <property type="match status" value="1"/>
</dbReference>
<keyword evidence="1" id="KW-0862">Zinc</keyword>
<feature type="compositionally biased region" description="Polar residues" evidence="2">
    <location>
        <begin position="485"/>
        <end position="503"/>
    </location>
</feature>
<dbReference type="Pfam" id="PF26176">
    <property type="entry name" value="zf_C2H2_17_2"/>
    <property type="match status" value="1"/>
</dbReference>
<feature type="compositionally biased region" description="Basic and acidic residues" evidence="2">
    <location>
        <begin position="7"/>
        <end position="18"/>
    </location>
</feature>
<dbReference type="PROSITE" id="PS50157">
    <property type="entry name" value="ZINC_FINGER_C2H2_2"/>
    <property type="match status" value="2"/>
</dbReference>
<evidence type="ECO:0000256" key="2">
    <source>
        <dbReference type="SAM" id="MobiDB-lite"/>
    </source>
</evidence>
<feature type="compositionally biased region" description="Basic residues" evidence="2">
    <location>
        <begin position="346"/>
        <end position="355"/>
    </location>
</feature>
<feature type="region of interest" description="Disordered" evidence="2">
    <location>
        <begin position="164"/>
        <end position="238"/>
    </location>
</feature>
<dbReference type="EMBL" id="MU864357">
    <property type="protein sequence ID" value="KAK4191899.1"/>
    <property type="molecule type" value="Genomic_DNA"/>
</dbReference>
<feature type="region of interest" description="Disordered" evidence="2">
    <location>
        <begin position="463"/>
        <end position="548"/>
    </location>
</feature>
<feature type="compositionally biased region" description="Basic residues" evidence="2">
    <location>
        <begin position="368"/>
        <end position="379"/>
    </location>
</feature>
<protein>
    <recommendedName>
        <fullName evidence="3">C2H2-type domain-containing protein</fullName>
    </recommendedName>
</protein>
<keyword evidence="5" id="KW-1185">Reference proteome</keyword>
<evidence type="ECO:0000256" key="1">
    <source>
        <dbReference type="PROSITE-ProRule" id="PRU00042"/>
    </source>
</evidence>
<dbReference type="AlphaFoldDB" id="A0AAN6X0U2"/>